<dbReference type="RefSeq" id="WP_246422689.1">
    <property type="nucleotide sequence ID" value="NZ_JACHDS010000001.1"/>
</dbReference>
<evidence type="ECO:0000313" key="2">
    <source>
        <dbReference type="Proteomes" id="UP000546642"/>
    </source>
</evidence>
<proteinExistence type="predicted"/>
<keyword evidence="2" id="KW-1185">Reference proteome</keyword>
<name>A0A7W9YHT9_9ACTN</name>
<protein>
    <submittedName>
        <fullName evidence="1">Uncharacterized protein</fullName>
    </submittedName>
</protein>
<evidence type="ECO:0000313" key="1">
    <source>
        <dbReference type="EMBL" id="MBB6171476.1"/>
    </source>
</evidence>
<reference evidence="1 2" key="1">
    <citation type="submission" date="2020-08" db="EMBL/GenBank/DDBJ databases">
        <title>Sequencing the genomes of 1000 actinobacteria strains.</title>
        <authorList>
            <person name="Klenk H.-P."/>
        </authorList>
    </citation>
    <scope>NUCLEOTIDE SEQUENCE [LARGE SCALE GENOMIC DNA]</scope>
    <source>
        <strain evidence="1 2">DSM 46659</strain>
    </source>
</reference>
<dbReference type="AlphaFoldDB" id="A0A7W9YHT9"/>
<comment type="caution">
    <text evidence="1">The sequence shown here is derived from an EMBL/GenBank/DDBJ whole genome shotgun (WGS) entry which is preliminary data.</text>
</comment>
<gene>
    <name evidence="1" type="ORF">HNR23_001536</name>
</gene>
<sequence length="61" mass="6919">MSAQPRQGDPRGRHRARLVEEIRRLEATVRYLDRKIGIYDEKLAQCAAESHARAGEDTGGR</sequence>
<organism evidence="1 2">
    <name type="scientific">Nocardiopsis mwathae</name>
    <dbReference type="NCBI Taxonomy" id="1472723"/>
    <lineage>
        <taxon>Bacteria</taxon>
        <taxon>Bacillati</taxon>
        <taxon>Actinomycetota</taxon>
        <taxon>Actinomycetes</taxon>
        <taxon>Streptosporangiales</taxon>
        <taxon>Nocardiopsidaceae</taxon>
        <taxon>Nocardiopsis</taxon>
    </lineage>
</organism>
<dbReference type="EMBL" id="JACHDS010000001">
    <property type="protein sequence ID" value="MBB6171476.1"/>
    <property type="molecule type" value="Genomic_DNA"/>
</dbReference>
<accession>A0A7W9YHT9</accession>
<dbReference type="Proteomes" id="UP000546642">
    <property type="component" value="Unassembled WGS sequence"/>
</dbReference>